<dbReference type="InterPro" id="IPR050087">
    <property type="entry name" value="AON_synthase_class-II"/>
</dbReference>
<dbReference type="Gene3D" id="3.40.640.10">
    <property type="entry name" value="Type I PLP-dependent aspartate aminotransferase-like (Major domain)"/>
    <property type="match status" value="1"/>
</dbReference>
<dbReference type="InterPro" id="IPR004839">
    <property type="entry name" value="Aminotransferase_I/II_large"/>
</dbReference>
<dbReference type="PANTHER" id="PTHR13693">
    <property type="entry name" value="CLASS II AMINOTRANSFERASE/8-AMINO-7-OXONONANOATE SYNTHASE"/>
    <property type="match status" value="1"/>
</dbReference>
<dbReference type="Proteomes" id="UP000245942">
    <property type="component" value="Unassembled WGS sequence"/>
</dbReference>
<dbReference type="PANTHER" id="PTHR13693:SF77">
    <property type="entry name" value="8-AMINO-7-OXONONANOATE SYNTHASE"/>
    <property type="match status" value="1"/>
</dbReference>
<evidence type="ECO:0000256" key="6">
    <source>
        <dbReference type="SAM" id="MobiDB-lite"/>
    </source>
</evidence>
<feature type="region of interest" description="Disordered" evidence="6">
    <location>
        <begin position="472"/>
        <end position="503"/>
    </location>
</feature>
<organism evidence="8 9">
    <name type="scientific">Pseudomicrostroma glucosiphilum</name>
    <dbReference type="NCBI Taxonomy" id="1684307"/>
    <lineage>
        <taxon>Eukaryota</taxon>
        <taxon>Fungi</taxon>
        <taxon>Dikarya</taxon>
        <taxon>Basidiomycota</taxon>
        <taxon>Ustilaginomycotina</taxon>
        <taxon>Exobasidiomycetes</taxon>
        <taxon>Microstromatales</taxon>
        <taxon>Microstromatales incertae sedis</taxon>
        <taxon>Pseudomicrostroma</taxon>
    </lineage>
</organism>
<name>A0A316U604_9BASI</name>
<dbReference type="STRING" id="1684307.A0A316U604"/>
<feature type="domain" description="Aminotransferase class I/classII large" evidence="7">
    <location>
        <begin position="61"/>
        <end position="452"/>
    </location>
</feature>
<dbReference type="InterPro" id="IPR015422">
    <property type="entry name" value="PyrdxlP-dep_Trfase_small"/>
</dbReference>
<dbReference type="Gene3D" id="3.90.1150.10">
    <property type="entry name" value="Aspartate Aminotransferase, domain 1"/>
    <property type="match status" value="1"/>
</dbReference>
<evidence type="ECO:0000259" key="7">
    <source>
        <dbReference type="Pfam" id="PF00155"/>
    </source>
</evidence>
<feature type="compositionally biased region" description="Basic and acidic residues" evidence="6">
    <location>
        <begin position="483"/>
        <end position="503"/>
    </location>
</feature>
<protein>
    <submittedName>
        <fullName evidence="8">PLP-dependent transferase</fullName>
    </submittedName>
</protein>
<comment type="similarity">
    <text evidence="2">Belongs to the class-II pyridoxal-phosphate-dependent aminotransferase family. BioF subfamily.</text>
</comment>
<reference evidence="8 9" key="1">
    <citation type="journal article" date="2018" name="Mol. Biol. Evol.">
        <title>Broad Genomic Sampling Reveals a Smut Pathogenic Ancestry of the Fungal Clade Ustilaginomycotina.</title>
        <authorList>
            <person name="Kijpornyongpan T."/>
            <person name="Mondo S.J."/>
            <person name="Barry K."/>
            <person name="Sandor L."/>
            <person name="Lee J."/>
            <person name="Lipzen A."/>
            <person name="Pangilinan J."/>
            <person name="LaButti K."/>
            <person name="Hainaut M."/>
            <person name="Henrissat B."/>
            <person name="Grigoriev I.V."/>
            <person name="Spatafora J.W."/>
            <person name="Aime M.C."/>
        </authorList>
    </citation>
    <scope>NUCLEOTIDE SEQUENCE [LARGE SCALE GENOMIC DNA]</scope>
    <source>
        <strain evidence="8 9">MCA 4718</strain>
    </source>
</reference>
<dbReference type="InterPro" id="IPR015421">
    <property type="entry name" value="PyrdxlP-dep_Trfase_major"/>
</dbReference>
<evidence type="ECO:0000256" key="5">
    <source>
        <dbReference type="RuleBase" id="RU003693"/>
    </source>
</evidence>
<keyword evidence="3 8" id="KW-0808">Transferase</keyword>
<dbReference type="PROSITE" id="PS00599">
    <property type="entry name" value="AA_TRANSFER_CLASS_2"/>
    <property type="match status" value="1"/>
</dbReference>
<keyword evidence="4 5" id="KW-0663">Pyridoxal phosphate</keyword>
<evidence type="ECO:0000313" key="8">
    <source>
        <dbReference type="EMBL" id="PWN20659.1"/>
    </source>
</evidence>
<dbReference type="GO" id="GO:0009102">
    <property type="term" value="P:biotin biosynthetic process"/>
    <property type="evidence" value="ECO:0007669"/>
    <property type="project" value="TreeGrafter"/>
</dbReference>
<dbReference type="EMBL" id="KZ819327">
    <property type="protein sequence ID" value="PWN20659.1"/>
    <property type="molecule type" value="Genomic_DNA"/>
</dbReference>
<dbReference type="GeneID" id="37012654"/>
<accession>A0A316U604</accession>
<evidence type="ECO:0000313" key="9">
    <source>
        <dbReference type="Proteomes" id="UP000245942"/>
    </source>
</evidence>
<evidence type="ECO:0000256" key="3">
    <source>
        <dbReference type="ARBA" id="ARBA00022679"/>
    </source>
</evidence>
<dbReference type="InterPro" id="IPR001917">
    <property type="entry name" value="Aminotrans_II_pyridoxalP_BS"/>
</dbReference>
<dbReference type="AlphaFoldDB" id="A0A316U604"/>
<dbReference type="GO" id="GO:0030170">
    <property type="term" value="F:pyridoxal phosphate binding"/>
    <property type="evidence" value="ECO:0007669"/>
    <property type="project" value="InterPro"/>
</dbReference>
<dbReference type="OrthoDB" id="2382073at2759"/>
<dbReference type="GO" id="GO:0016740">
    <property type="term" value="F:transferase activity"/>
    <property type="evidence" value="ECO:0007669"/>
    <property type="project" value="UniProtKB-KW"/>
</dbReference>
<dbReference type="InterPro" id="IPR015424">
    <property type="entry name" value="PyrdxlP-dep_Trfase"/>
</dbReference>
<sequence>MPLLDQLASTLEARRQKGTLRRLTSFNPTTIATPKALLQASSSSSSPSPSSTIASTSTLADFSSNDYLSIATSSQLKEAFVRRVLRPEARVGGSTGSRLLDGNNGGEIDELEARLCDFFNASSSLLCPSGWEANVSLFSSLPQEGDIVLYDSLIHASVHDGMRRSRAHCLSFEHNDLVDFEQILDGQVLPFLRETGGNLFLAVEALYSMDGDFSPLPELIAIAKQRDILVNGTGRFWVVVDEAHSCGCFGEAGQGMCQEWGVGAAADAAGEEDSVIRVATFGKGFGVAGAAILCPPLIRQYLINYARPLIFSTAQAHASLHLIHAALDVLQSPDGSRRRARLAQNCELVRTTLQEALGRQEDLPLVRAVCNAALEDSAAGIHEPPRPQRRRRRRPSPIIPLLTPHAHTRPLAAHLQAQGFLVRPITYPTVPRGRDRVRICVHADNTAEEIRGLGRAVRDWVEGMRKREAGGSEIGEAGLKARGGRDAELRLHRGTGGERTSRL</sequence>
<dbReference type="SUPFAM" id="SSF53383">
    <property type="entry name" value="PLP-dependent transferases"/>
    <property type="match status" value="1"/>
</dbReference>
<dbReference type="Pfam" id="PF00155">
    <property type="entry name" value="Aminotran_1_2"/>
    <property type="match status" value="1"/>
</dbReference>
<keyword evidence="9" id="KW-1185">Reference proteome</keyword>
<dbReference type="RefSeq" id="XP_025347819.1">
    <property type="nucleotide sequence ID" value="XM_025490920.1"/>
</dbReference>
<gene>
    <name evidence="8" type="ORF">BCV69DRAFT_270287</name>
</gene>
<evidence type="ECO:0000256" key="2">
    <source>
        <dbReference type="ARBA" id="ARBA00010008"/>
    </source>
</evidence>
<comment type="cofactor">
    <cofactor evidence="1 5">
        <name>pyridoxal 5'-phosphate</name>
        <dbReference type="ChEBI" id="CHEBI:597326"/>
    </cofactor>
</comment>
<evidence type="ECO:0000256" key="1">
    <source>
        <dbReference type="ARBA" id="ARBA00001933"/>
    </source>
</evidence>
<evidence type="ECO:0000256" key="4">
    <source>
        <dbReference type="ARBA" id="ARBA00022898"/>
    </source>
</evidence>
<proteinExistence type="inferred from homology"/>